<evidence type="ECO:0000313" key="13">
    <source>
        <dbReference type="EMBL" id="GHO98745.1"/>
    </source>
</evidence>
<dbReference type="InterPro" id="IPR006068">
    <property type="entry name" value="ATPase_P-typ_cation-transptr_C"/>
</dbReference>
<evidence type="ECO:0000256" key="1">
    <source>
        <dbReference type="ARBA" id="ARBA00004141"/>
    </source>
</evidence>
<dbReference type="AlphaFoldDB" id="A0A8J3IXS4"/>
<dbReference type="SUPFAM" id="SSF81660">
    <property type="entry name" value="Metal cation-transporting ATPase, ATP-binding domain N"/>
    <property type="match status" value="1"/>
</dbReference>
<keyword evidence="7" id="KW-0460">Magnesium</keyword>
<feature type="transmembrane region" description="Helical" evidence="11">
    <location>
        <begin position="839"/>
        <end position="856"/>
    </location>
</feature>
<dbReference type="Gene3D" id="1.20.1110.10">
    <property type="entry name" value="Calcium-transporting ATPase, transmembrane domain"/>
    <property type="match status" value="1"/>
</dbReference>
<keyword evidence="8" id="KW-1278">Translocase</keyword>
<feature type="transmembrane region" description="Helical" evidence="11">
    <location>
        <begin position="65"/>
        <end position="86"/>
    </location>
</feature>
<sequence>MMDYENLEQSPAYRCSSAAVVDALGSDVREGLISEEAHTRLQRYGQNTLPSAPPRPAWLQFLAQFVNPLTILLLAAAIISLVVWWIEHESPFPYEALTIFAIVLLNGLLGYVQEHRAEQAAAALQAMTVATARVVRAGTVQTRPTAEVVPGDILVIEEGDTIAADARVLDAIALRVAEAALTGESAPVSKKSASIEQEVGIADQTNMLFGGTTVAAGRGRAIVTATGTATQIGRIAGSLEQTVEKETPLQRELDHVGKWLGLVVILIAIVMSATILLVDRVGALNELVDIFLLAVSLAVAAVPEGLTAITTIVLSLGMQRMARRHVIVRKLSAVETLGSTTVICTDKTGTLTQNEMTVRAIVTASGRVDFTGTGYTPQGAVLQAGQPLADQPLKEEVKAALRAAYLVNNASLLLLDGSWVVQGDPTEGALLIAAHKIGLEEENLQGRFPRLSEVPFSSERKLMSTAHHDAVHGEQILIYSKGAPDVLLARCAFERVGGRGQIIPLTEERRTEILAQVACLATEALRTLGVASRALEREKIDEIGELDEWVEQELVWLGVIGMIDPPRPEAALSVQRAQQAGVRVIMITGDHPVTAVAIARELGILKEGERAMSGLELEQASDEEFQAMVRTVSVYARVAPEHKLHIVQALKANGEIVAMTGDGVNDAPALKVADIGVAMGKTGTDVAKEAADMVLTDDNFASLVAAIEEGRAIFANIQKFLRYLLSSNIGEVLTMFFGVILASSIGLISEAGTGLVVPLLSTQILWINLLTDSGPALALGVDPRDPAQMRKPPRDPKTHVISASMWSSISVIGVLVALATLLVLDWSLPQGLLVGAGTLRYAQTMAFTTLVLAQLFNVFNARSDETSAFRSLLMNRWAWLAILLSLFLQVLVIYLPPLSMAFGTVPLSITDWLFCLVVASIVLWGRELTKLLARLLKRRRTN</sequence>
<keyword evidence="10 11" id="KW-0472">Membrane</keyword>
<comment type="similarity">
    <text evidence="2">Belongs to the cation transport ATPase (P-type) (TC 3.A.3) family. Type IIA subfamily.</text>
</comment>
<feature type="transmembrane region" description="Helical" evidence="11">
    <location>
        <begin position="800"/>
        <end position="824"/>
    </location>
</feature>
<dbReference type="GO" id="GO:0016887">
    <property type="term" value="F:ATP hydrolysis activity"/>
    <property type="evidence" value="ECO:0007669"/>
    <property type="project" value="InterPro"/>
</dbReference>
<feature type="transmembrane region" description="Helical" evidence="11">
    <location>
        <begin position="755"/>
        <end position="779"/>
    </location>
</feature>
<evidence type="ECO:0000313" key="14">
    <source>
        <dbReference type="Proteomes" id="UP000597444"/>
    </source>
</evidence>
<protein>
    <submittedName>
        <fullName evidence="13">Haloacid dehalogenase</fullName>
    </submittedName>
</protein>
<dbReference type="NCBIfam" id="TIGR01494">
    <property type="entry name" value="ATPase_P-type"/>
    <property type="match status" value="2"/>
</dbReference>
<dbReference type="Pfam" id="PF00689">
    <property type="entry name" value="Cation_ATPase_C"/>
    <property type="match status" value="1"/>
</dbReference>
<feature type="transmembrane region" description="Helical" evidence="11">
    <location>
        <begin position="729"/>
        <end position="749"/>
    </location>
</feature>
<keyword evidence="3 11" id="KW-0812">Transmembrane</keyword>
<evidence type="ECO:0000259" key="12">
    <source>
        <dbReference type="SMART" id="SM00831"/>
    </source>
</evidence>
<dbReference type="SMART" id="SM00831">
    <property type="entry name" value="Cation_ATPase_N"/>
    <property type="match status" value="1"/>
</dbReference>
<dbReference type="PRINTS" id="PR00119">
    <property type="entry name" value="CATATPASE"/>
</dbReference>
<evidence type="ECO:0000256" key="9">
    <source>
        <dbReference type="ARBA" id="ARBA00022989"/>
    </source>
</evidence>
<comment type="subcellular location">
    <subcellularLocation>
        <location evidence="1">Membrane</location>
        <topology evidence="1">Multi-pass membrane protein</topology>
    </subcellularLocation>
</comment>
<evidence type="ECO:0000256" key="2">
    <source>
        <dbReference type="ARBA" id="ARBA00005675"/>
    </source>
</evidence>
<dbReference type="GO" id="GO:0046872">
    <property type="term" value="F:metal ion binding"/>
    <property type="evidence" value="ECO:0007669"/>
    <property type="project" value="UniProtKB-KW"/>
</dbReference>
<evidence type="ECO:0000256" key="5">
    <source>
        <dbReference type="ARBA" id="ARBA00022741"/>
    </source>
</evidence>
<evidence type="ECO:0000256" key="7">
    <source>
        <dbReference type="ARBA" id="ARBA00022842"/>
    </source>
</evidence>
<feature type="transmembrane region" description="Helical" evidence="11">
    <location>
        <begin position="877"/>
        <end position="895"/>
    </location>
</feature>
<dbReference type="GO" id="GO:0005388">
    <property type="term" value="F:P-type calcium transporter activity"/>
    <property type="evidence" value="ECO:0007669"/>
    <property type="project" value="TreeGrafter"/>
</dbReference>
<dbReference type="Pfam" id="PF08282">
    <property type="entry name" value="Hydrolase_3"/>
    <property type="match status" value="1"/>
</dbReference>
<dbReference type="InterPro" id="IPR023214">
    <property type="entry name" value="HAD_sf"/>
</dbReference>
<keyword evidence="6" id="KW-0067">ATP-binding</keyword>
<dbReference type="SFLD" id="SFLDG00002">
    <property type="entry name" value="C1.7:_P-type_atpase_like"/>
    <property type="match status" value="1"/>
</dbReference>
<dbReference type="InterPro" id="IPR059000">
    <property type="entry name" value="ATPase_P-type_domA"/>
</dbReference>
<feature type="domain" description="Cation-transporting P-type ATPase N-terminal" evidence="12">
    <location>
        <begin position="11"/>
        <end position="85"/>
    </location>
</feature>
<dbReference type="InterPro" id="IPR044492">
    <property type="entry name" value="P_typ_ATPase_HD_dom"/>
</dbReference>
<dbReference type="InterPro" id="IPR023299">
    <property type="entry name" value="ATPase_P-typ_cyto_dom_N"/>
</dbReference>
<accession>A0A8J3IXS4</accession>
<organism evidence="13 14">
    <name type="scientific">Reticulibacter mediterranei</name>
    <dbReference type="NCBI Taxonomy" id="2778369"/>
    <lineage>
        <taxon>Bacteria</taxon>
        <taxon>Bacillati</taxon>
        <taxon>Chloroflexota</taxon>
        <taxon>Ktedonobacteria</taxon>
        <taxon>Ktedonobacterales</taxon>
        <taxon>Reticulibacteraceae</taxon>
        <taxon>Reticulibacter</taxon>
    </lineage>
</organism>
<feature type="transmembrane region" description="Helical" evidence="11">
    <location>
        <begin position="92"/>
        <end position="112"/>
    </location>
</feature>
<dbReference type="SFLD" id="SFLDS00003">
    <property type="entry name" value="Haloacid_Dehalogenase"/>
    <property type="match status" value="1"/>
</dbReference>
<keyword evidence="5" id="KW-0547">Nucleotide-binding</keyword>
<dbReference type="RefSeq" id="WP_220209441.1">
    <property type="nucleotide sequence ID" value="NZ_BNJK01000002.1"/>
</dbReference>
<dbReference type="InterPro" id="IPR008250">
    <property type="entry name" value="ATPase_P-typ_transduc_dom_A_sf"/>
</dbReference>
<feature type="transmembrane region" description="Helical" evidence="11">
    <location>
        <begin position="901"/>
        <end position="924"/>
    </location>
</feature>
<dbReference type="Gene3D" id="2.70.150.10">
    <property type="entry name" value="Calcium-transporting ATPase, cytoplasmic transduction domain A"/>
    <property type="match status" value="1"/>
</dbReference>
<dbReference type="SUPFAM" id="SSF81665">
    <property type="entry name" value="Calcium ATPase, transmembrane domain M"/>
    <property type="match status" value="1"/>
</dbReference>
<dbReference type="Pfam" id="PF13246">
    <property type="entry name" value="Cation_ATPase"/>
    <property type="match status" value="1"/>
</dbReference>
<dbReference type="InterPro" id="IPR001757">
    <property type="entry name" value="P_typ_ATPase"/>
</dbReference>
<dbReference type="SUPFAM" id="SSF56784">
    <property type="entry name" value="HAD-like"/>
    <property type="match status" value="1"/>
</dbReference>
<dbReference type="SFLD" id="SFLDF00027">
    <property type="entry name" value="p-type_atpase"/>
    <property type="match status" value="1"/>
</dbReference>
<dbReference type="PANTHER" id="PTHR24093">
    <property type="entry name" value="CATION TRANSPORTING ATPASE"/>
    <property type="match status" value="1"/>
</dbReference>
<keyword evidence="9 11" id="KW-1133">Transmembrane helix</keyword>
<dbReference type="SUPFAM" id="SSF81653">
    <property type="entry name" value="Calcium ATPase, transduction domain A"/>
    <property type="match status" value="1"/>
</dbReference>
<evidence type="ECO:0000256" key="3">
    <source>
        <dbReference type="ARBA" id="ARBA00022692"/>
    </source>
</evidence>
<dbReference type="Gene3D" id="3.40.1110.10">
    <property type="entry name" value="Calcium-transporting ATPase, cytoplasmic domain N"/>
    <property type="match status" value="1"/>
</dbReference>
<feature type="transmembrane region" description="Helical" evidence="11">
    <location>
        <begin position="290"/>
        <end position="314"/>
    </location>
</feature>
<dbReference type="GO" id="GO:0005524">
    <property type="term" value="F:ATP binding"/>
    <property type="evidence" value="ECO:0007669"/>
    <property type="project" value="UniProtKB-KW"/>
</dbReference>
<dbReference type="InterPro" id="IPR036412">
    <property type="entry name" value="HAD-like_sf"/>
</dbReference>
<name>A0A8J3IXS4_9CHLR</name>
<keyword evidence="4" id="KW-0479">Metal-binding</keyword>
<evidence type="ECO:0000256" key="10">
    <source>
        <dbReference type="ARBA" id="ARBA00023136"/>
    </source>
</evidence>
<feature type="transmembrane region" description="Helical" evidence="11">
    <location>
        <begin position="259"/>
        <end position="278"/>
    </location>
</feature>
<evidence type="ECO:0000256" key="4">
    <source>
        <dbReference type="ARBA" id="ARBA00022723"/>
    </source>
</evidence>
<gene>
    <name evidence="13" type="primary">pacL1</name>
    <name evidence="13" type="ORF">KSF_087930</name>
</gene>
<dbReference type="PANTHER" id="PTHR24093:SF506">
    <property type="entry name" value="CATION-TRANSPORTING ATPASE PMA1"/>
    <property type="match status" value="1"/>
</dbReference>
<keyword evidence="14" id="KW-1185">Reference proteome</keyword>
<proteinExistence type="inferred from homology"/>
<evidence type="ECO:0000256" key="8">
    <source>
        <dbReference type="ARBA" id="ARBA00022967"/>
    </source>
</evidence>
<dbReference type="EMBL" id="BNJK01000002">
    <property type="protein sequence ID" value="GHO98745.1"/>
    <property type="molecule type" value="Genomic_DNA"/>
</dbReference>
<evidence type="ECO:0000256" key="6">
    <source>
        <dbReference type="ARBA" id="ARBA00022840"/>
    </source>
</evidence>
<dbReference type="Proteomes" id="UP000597444">
    <property type="component" value="Unassembled WGS sequence"/>
</dbReference>
<dbReference type="Pfam" id="PF00690">
    <property type="entry name" value="Cation_ATPase_N"/>
    <property type="match status" value="1"/>
</dbReference>
<dbReference type="InterPro" id="IPR004014">
    <property type="entry name" value="ATPase_P-typ_cation-transptr_N"/>
</dbReference>
<dbReference type="GO" id="GO:0005886">
    <property type="term" value="C:plasma membrane"/>
    <property type="evidence" value="ECO:0007669"/>
    <property type="project" value="TreeGrafter"/>
</dbReference>
<comment type="caution">
    <text evidence="13">The sequence shown here is derived from an EMBL/GenBank/DDBJ whole genome shotgun (WGS) entry which is preliminary data.</text>
</comment>
<dbReference type="InterPro" id="IPR023298">
    <property type="entry name" value="ATPase_P-typ_TM_dom_sf"/>
</dbReference>
<dbReference type="PROSITE" id="PS00154">
    <property type="entry name" value="ATPASE_E1_E2"/>
    <property type="match status" value="1"/>
</dbReference>
<dbReference type="PRINTS" id="PR00120">
    <property type="entry name" value="HATPASE"/>
</dbReference>
<dbReference type="Pfam" id="PF00122">
    <property type="entry name" value="E1-E2_ATPase"/>
    <property type="match status" value="1"/>
</dbReference>
<dbReference type="InterPro" id="IPR018303">
    <property type="entry name" value="ATPase_P-typ_P_site"/>
</dbReference>
<dbReference type="Gene3D" id="3.40.50.1000">
    <property type="entry name" value="HAD superfamily/HAD-like"/>
    <property type="match status" value="1"/>
</dbReference>
<dbReference type="FunFam" id="3.40.50.1000:FF:000028">
    <property type="entry name" value="Calcium-transporting P-type ATPase, putative"/>
    <property type="match status" value="1"/>
</dbReference>
<evidence type="ECO:0000256" key="11">
    <source>
        <dbReference type="SAM" id="Phobius"/>
    </source>
</evidence>
<reference evidence="13" key="1">
    <citation type="submission" date="2020-10" db="EMBL/GenBank/DDBJ databases">
        <title>Taxonomic study of unclassified bacteria belonging to the class Ktedonobacteria.</title>
        <authorList>
            <person name="Yabe S."/>
            <person name="Wang C.M."/>
            <person name="Zheng Y."/>
            <person name="Sakai Y."/>
            <person name="Cavaletti L."/>
            <person name="Monciardini P."/>
            <person name="Donadio S."/>
        </authorList>
    </citation>
    <scope>NUCLEOTIDE SEQUENCE</scope>
    <source>
        <strain evidence="13">ID150040</strain>
    </source>
</reference>